<evidence type="ECO:0000256" key="6">
    <source>
        <dbReference type="SAM" id="Phobius"/>
    </source>
</evidence>
<name>A0A0D3IND5_EMIH1</name>
<comment type="similarity">
    <text evidence="2">Belongs to the Tic20 family.</text>
</comment>
<dbReference type="Proteomes" id="UP000013827">
    <property type="component" value="Unassembled WGS sequence"/>
</dbReference>
<dbReference type="PANTHER" id="PTHR33510:SF5">
    <property type="entry name" value="PROTEIN TIC 20-II, CHLOROPLASTIC"/>
    <property type="match status" value="1"/>
</dbReference>
<dbReference type="AlphaFoldDB" id="A0A0D3IND5"/>
<evidence type="ECO:0000256" key="7">
    <source>
        <dbReference type="SAM" id="SignalP"/>
    </source>
</evidence>
<feature type="transmembrane region" description="Helical" evidence="6">
    <location>
        <begin position="149"/>
        <end position="169"/>
    </location>
</feature>
<dbReference type="eggNOG" id="ENOG502QUSD">
    <property type="taxonomic scope" value="Eukaryota"/>
</dbReference>
<dbReference type="STRING" id="2903.R1DDZ4"/>
<evidence type="ECO:0000256" key="3">
    <source>
        <dbReference type="ARBA" id="ARBA00022692"/>
    </source>
</evidence>
<proteinExistence type="inferred from homology"/>
<dbReference type="EnsemblProtists" id="EOD12770">
    <property type="protein sequence ID" value="EOD12770"/>
    <property type="gene ID" value="EMIHUDRAFT_257034"/>
</dbReference>
<feature type="transmembrane region" description="Helical" evidence="6">
    <location>
        <begin position="106"/>
        <end position="128"/>
    </location>
</feature>
<keyword evidence="9" id="KW-1185">Reference proteome</keyword>
<dbReference type="Pfam" id="PF16166">
    <property type="entry name" value="TIC20"/>
    <property type="match status" value="1"/>
</dbReference>
<feature type="transmembrane region" description="Helical" evidence="6">
    <location>
        <begin position="175"/>
        <end position="194"/>
    </location>
</feature>
<keyword evidence="3 6" id="KW-0812">Transmembrane</keyword>
<sequence>MALSVVLAAVAVATPRAALLDATAASFARTPAASFARTPGSSTAPLARCRAAAAAPPRAAARMSGEPPAVERVFATLPYVLPFLDGFQYGLYVFNNVPGGVSFAEAVLPLVVAFNSLPFSGIIFFIGLSFFTRPDSGLSRFVRFNIQQALVLDILLIIPSLFSGAAGMVPSSVAILGSNFVFYTMALVVTYALYSNARGELPDQVPVISEAAGLQIGPF</sequence>
<evidence type="ECO:0000256" key="2">
    <source>
        <dbReference type="ARBA" id="ARBA00009596"/>
    </source>
</evidence>
<feature type="chain" id="PRO_5044221480" description="Protein TIC 20" evidence="7">
    <location>
        <begin position="18"/>
        <end position="219"/>
    </location>
</feature>
<evidence type="ECO:0000313" key="8">
    <source>
        <dbReference type="EnsemblProtists" id="EOD12770"/>
    </source>
</evidence>
<dbReference type="GO" id="GO:0031969">
    <property type="term" value="C:chloroplast membrane"/>
    <property type="evidence" value="ECO:0007669"/>
    <property type="project" value="UniProtKB-SubCell"/>
</dbReference>
<dbReference type="KEGG" id="ehx:EMIHUDRAFT_257034"/>
<dbReference type="PANTHER" id="PTHR33510">
    <property type="entry name" value="PROTEIN TIC 20-II, CHLOROPLASTIC"/>
    <property type="match status" value="1"/>
</dbReference>
<accession>A0A0D3IND5</accession>
<keyword evidence="4 6" id="KW-1133">Transmembrane helix</keyword>
<keyword evidence="5 6" id="KW-0472">Membrane</keyword>
<comment type="subcellular location">
    <subcellularLocation>
        <location evidence="1">Plastid</location>
        <location evidence="1">Chloroplast membrane</location>
        <topology evidence="1">Multi-pass membrane protein</topology>
    </subcellularLocation>
</comment>
<organism evidence="8 9">
    <name type="scientific">Emiliania huxleyi (strain CCMP1516)</name>
    <dbReference type="NCBI Taxonomy" id="280463"/>
    <lineage>
        <taxon>Eukaryota</taxon>
        <taxon>Haptista</taxon>
        <taxon>Haptophyta</taxon>
        <taxon>Prymnesiophyceae</taxon>
        <taxon>Isochrysidales</taxon>
        <taxon>Noelaerhabdaceae</taxon>
        <taxon>Emiliania</taxon>
    </lineage>
</organism>
<dbReference type="PaxDb" id="2903-EOD12770"/>
<dbReference type="OMA" id="KLMVWGH"/>
<dbReference type="HOGENOM" id="CLU_094758_0_0_1"/>
<dbReference type="InterPro" id="IPR005691">
    <property type="entry name" value="Tic20"/>
</dbReference>
<evidence type="ECO:0008006" key="10">
    <source>
        <dbReference type="Google" id="ProtNLM"/>
    </source>
</evidence>
<feature type="signal peptide" evidence="7">
    <location>
        <begin position="1"/>
        <end position="17"/>
    </location>
</feature>
<reference evidence="8" key="2">
    <citation type="submission" date="2024-10" db="UniProtKB">
        <authorList>
            <consortium name="EnsemblProtists"/>
        </authorList>
    </citation>
    <scope>IDENTIFICATION</scope>
</reference>
<evidence type="ECO:0000313" key="9">
    <source>
        <dbReference type="Proteomes" id="UP000013827"/>
    </source>
</evidence>
<evidence type="ECO:0000256" key="4">
    <source>
        <dbReference type="ARBA" id="ARBA00022989"/>
    </source>
</evidence>
<evidence type="ECO:0000256" key="5">
    <source>
        <dbReference type="ARBA" id="ARBA00023136"/>
    </source>
</evidence>
<evidence type="ECO:0000256" key="1">
    <source>
        <dbReference type="ARBA" id="ARBA00004508"/>
    </source>
</evidence>
<keyword evidence="7" id="KW-0732">Signal</keyword>
<protein>
    <recommendedName>
        <fullName evidence="10">Protein TIC 20</fullName>
    </recommendedName>
</protein>
<dbReference type="RefSeq" id="XP_005765199.1">
    <property type="nucleotide sequence ID" value="XM_005765142.1"/>
</dbReference>
<reference evidence="9" key="1">
    <citation type="journal article" date="2013" name="Nature">
        <title>Pan genome of the phytoplankton Emiliania underpins its global distribution.</title>
        <authorList>
            <person name="Read B.A."/>
            <person name="Kegel J."/>
            <person name="Klute M.J."/>
            <person name="Kuo A."/>
            <person name="Lefebvre S.C."/>
            <person name="Maumus F."/>
            <person name="Mayer C."/>
            <person name="Miller J."/>
            <person name="Monier A."/>
            <person name="Salamov A."/>
            <person name="Young J."/>
            <person name="Aguilar M."/>
            <person name="Claverie J.M."/>
            <person name="Frickenhaus S."/>
            <person name="Gonzalez K."/>
            <person name="Herman E.K."/>
            <person name="Lin Y.C."/>
            <person name="Napier J."/>
            <person name="Ogata H."/>
            <person name="Sarno A.F."/>
            <person name="Shmutz J."/>
            <person name="Schroeder D."/>
            <person name="de Vargas C."/>
            <person name="Verret F."/>
            <person name="von Dassow P."/>
            <person name="Valentin K."/>
            <person name="Van de Peer Y."/>
            <person name="Wheeler G."/>
            <person name="Dacks J.B."/>
            <person name="Delwiche C.F."/>
            <person name="Dyhrman S.T."/>
            <person name="Glockner G."/>
            <person name="John U."/>
            <person name="Richards T."/>
            <person name="Worden A.Z."/>
            <person name="Zhang X."/>
            <person name="Grigoriev I.V."/>
            <person name="Allen A.E."/>
            <person name="Bidle K."/>
            <person name="Borodovsky M."/>
            <person name="Bowler C."/>
            <person name="Brownlee C."/>
            <person name="Cock J.M."/>
            <person name="Elias M."/>
            <person name="Gladyshev V.N."/>
            <person name="Groth M."/>
            <person name="Guda C."/>
            <person name="Hadaegh A."/>
            <person name="Iglesias-Rodriguez M.D."/>
            <person name="Jenkins J."/>
            <person name="Jones B.M."/>
            <person name="Lawson T."/>
            <person name="Leese F."/>
            <person name="Lindquist E."/>
            <person name="Lobanov A."/>
            <person name="Lomsadze A."/>
            <person name="Malik S.B."/>
            <person name="Marsh M.E."/>
            <person name="Mackinder L."/>
            <person name="Mock T."/>
            <person name="Mueller-Roeber B."/>
            <person name="Pagarete A."/>
            <person name="Parker M."/>
            <person name="Probert I."/>
            <person name="Quesneville H."/>
            <person name="Raines C."/>
            <person name="Rensing S.A."/>
            <person name="Riano-Pachon D.M."/>
            <person name="Richier S."/>
            <person name="Rokitta S."/>
            <person name="Shiraiwa Y."/>
            <person name="Soanes D.M."/>
            <person name="van der Giezen M."/>
            <person name="Wahlund T.M."/>
            <person name="Williams B."/>
            <person name="Wilson W."/>
            <person name="Wolfe G."/>
            <person name="Wurch L.L."/>
        </authorList>
    </citation>
    <scope>NUCLEOTIDE SEQUENCE</scope>
</reference>
<dbReference type="GeneID" id="17258921"/>